<gene>
    <name evidence="3" type="ORF">FLONG3_3505</name>
</gene>
<reference evidence="3 4" key="1">
    <citation type="journal article" date="2018" name="PLoS Pathog.">
        <title>Evolution of structural diversity of trichothecenes, a family of toxins produced by plant pathogenic and entomopathogenic fungi.</title>
        <authorList>
            <person name="Proctor R.H."/>
            <person name="McCormick S.P."/>
            <person name="Kim H.S."/>
            <person name="Cardoza R.E."/>
            <person name="Stanley A.M."/>
            <person name="Lindo L."/>
            <person name="Kelly A."/>
            <person name="Brown D.W."/>
            <person name="Lee T."/>
            <person name="Vaughan M.M."/>
            <person name="Alexander N.J."/>
            <person name="Busman M."/>
            <person name="Gutierrez S."/>
        </authorList>
    </citation>
    <scope>NUCLEOTIDE SEQUENCE [LARGE SCALE GENOMIC DNA]</scope>
    <source>
        <strain evidence="3 4">NRRL 20695</strain>
    </source>
</reference>
<protein>
    <recommendedName>
        <fullName evidence="2">Secreted LysM effector LysM C-terminal domain-containing protein</fullName>
    </recommendedName>
</protein>
<accession>A0A395T1U5</accession>
<dbReference type="Proteomes" id="UP000266234">
    <property type="component" value="Unassembled WGS sequence"/>
</dbReference>
<organism evidence="3 4">
    <name type="scientific">Fusarium longipes</name>
    <dbReference type="NCBI Taxonomy" id="694270"/>
    <lineage>
        <taxon>Eukaryota</taxon>
        <taxon>Fungi</taxon>
        <taxon>Dikarya</taxon>
        <taxon>Ascomycota</taxon>
        <taxon>Pezizomycotina</taxon>
        <taxon>Sordariomycetes</taxon>
        <taxon>Hypocreomycetidae</taxon>
        <taxon>Hypocreales</taxon>
        <taxon>Nectriaceae</taxon>
        <taxon>Fusarium</taxon>
    </lineage>
</organism>
<keyword evidence="1" id="KW-0732">Signal</keyword>
<feature type="signal peptide" evidence="1">
    <location>
        <begin position="1"/>
        <end position="20"/>
    </location>
</feature>
<dbReference type="AlphaFoldDB" id="A0A395T1U5"/>
<evidence type="ECO:0000313" key="3">
    <source>
        <dbReference type="EMBL" id="RGP78369.1"/>
    </source>
</evidence>
<dbReference type="EMBL" id="PXOG01000070">
    <property type="protein sequence ID" value="RGP78369.1"/>
    <property type="molecule type" value="Genomic_DNA"/>
</dbReference>
<feature type="domain" description="Secreted LysM effector LysM C-terminal" evidence="2">
    <location>
        <begin position="21"/>
        <end position="99"/>
    </location>
</feature>
<name>A0A395T1U5_9HYPO</name>
<sequence>MHFSAVTAVVLATLATGTQAWQVTAYSNVGNCKANRDSTYRVISGATNNGACMTFGGSMPNTSCREYVNGGSSNRGCRGGFNARSAILEAGNCIVYDQPNSPWSVTTGVPSSPSHALVKRDLTKQDLVPAIL</sequence>
<dbReference type="Pfam" id="PF25139">
    <property type="entry name" value="LysM14_C"/>
    <property type="match status" value="1"/>
</dbReference>
<evidence type="ECO:0000256" key="1">
    <source>
        <dbReference type="SAM" id="SignalP"/>
    </source>
</evidence>
<proteinExistence type="predicted"/>
<evidence type="ECO:0000313" key="4">
    <source>
        <dbReference type="Proteomes" id="UP000266234"/>
    </source>
</evidence>
<evidence type="ECO:0000259" key="2">
    <source>
        <dbReference type="Pfam" id="PF25139"/>
    </source>
</evidence>
<dbReference type="InterPro" id="IPR057277">
    <property type="entry name" value="LysM_C"/>
</dbReference>
<keyword evidence="4" id="KW-1185">Reference proteome</keyword>
<dbReference type="OrthoDB" id="5402146at2759"/>
<comment type="caution">
    <text evidence="3">The sequence shown here is derived from an EMBL/GenBank/DDBJ whole genome shotgun (WGS) entry which is preliminary data.</text>
</comment>
<feature type="chain" id="PRO_5017206968" description="Secreted LysM effector LysM C-terminal domain-containing protein" evidence="1">
    <location>
        <begin position="21"/>
        <end position="132"/>
    </location>
</feature>